<dbReference type="PANTHER" id="PTHR46717">
    <property type="entry name" value="E3 UBIQUITIN-PROTEIN LIGASE RNF180"/>
    <property type="match status" value="1"/>
</dbReference>
<dbReference type="Pfam" id="PF13639">
    <property type="entry name" value="zf-RING_2"/>
    <property type="match status" value="1"/>
</dbReference>
<keyword evidence="6" id="KW-1133">Transmembrane helix</keyword>
<name>A0A3Q4BBN6_MOLML</name>
<protein>
    <recommendedName>
        <fullName evidence="7">RING-type domain-containing protein</fullName>
    </recommendedName>
</protein>
<dbReference type="Proteomes" id="UP000261620">
    <property type="component" value="Unplaced"/>
</dbReference>
<reference evidence="8" key="2">
    <citation type="submission" date="2025-09" db="UniProtKB">
        <authorList>
            <consortium name="Ensembl"/>
        </authorList>
    </citation>
    <scope>IDENTIFICATION</scope>
</reference>
<keyword evidence="6" id="KW-0812">Transmembrane</keyword>
<dbReference type="InterPro" id="IPR001841">
    <property type="entry name" value="Znf_RING"/>
</dbReference>
<keyword evidence="3" id="KW-0862">Zinc</keyword>
<dbReference type="PROSITE" id="PS00518">
    <property type="entry name" value="ZF_RING_1"/>
    <property type="match status" value="1"/>
</dbReference>
<keyword evidence="2 4" id="KW-0863">Zinc-finger</keyword>
<dbReference type="InterPro" id="IPR045790">
    <property type="entry name" value="RNF180_C"/>
</dbReference>
<evidence type="ECO:0000313" key="9">
    <source>
        <dbReference type="Proteomes" id="UP000261620"/>
    </source>
</evidence>
<feature type="transmembrane region" description="Helical" evidence="6">
    <location>
        <begin position="360"/>
        <end position="384"/>
    </location>
</feature>
<evidence type="ECO:0000256" key="1">
    <source>
        <dbReference type="ARBA" id="ARBA00022723"/>
    </source>
</evidence>
<dbReference type="Ensembl" id="ENSMMOT00000016201.1">
    <property type="protein sequence ID" value="ENSMMOP00000015935.1"/>
    <property type="gene ID" value="ENSMMOG00000012158.1"/>
</dbReference>
<dbReference type="InterPro" id="IPR013083">
    <property type="entry name" value="Znf_RING/FYVE/PHD"/>
</dbReference>
<dbReference type="GO" id="GO:0042415">
    <property type="term" value="P:norepinephrine metabolic process"/>
    <property type="evidence" value="ECO:0007669"/>
    <property type="project" value="TreeGrafter"/>
</dbReference>
<dbReference type="GO" id="GO:0000209">
    <property type="term" value="P:protein polyubiquitination"/>
    <property type="evidence" value="ECO:0007669"/>
    <property type="project" value="InterPro"/>
</dbReference>
<dbReference type="Gene3D" id="3.30.40.10">
    <property type="entry name" value="Zinc/RING finger domain, C3HC4 (zinc finger)"/>
    <property type="match status" value="1"/>
</dbReference>
<dbReference type="CDD" id="cd16554">
    <property type="entry name" value="RING-HC_RNF180"/>
    <property type="match status" value="1"/>
</dbReference>
<keyword evidence="6" id="KW-0472">Membrane</keyword>
<dbReference type="GO" id="GO:0061630">
    <property type="term" value="F:ubiquitin protein ligase activity"/>
    <property type="evidence" value="ECO:0007669"/>
    <property type="project" value="InterPro"/>
</dbReference>
<evidence type="ECO:0000256" key="6">
    <source>
        <dbReference type="SAM" id="Phobius"/>
    </source>
</evidence>
<dbReference type="InterPro" id="IPR033263">
    <property type="entry name" value="RNF180"/>
</dbReference>
<dbReference type="GO" id="GO:0008270">
    <property type="term" value="F:zinc ion binding"/>
    <property type="evidence" value="ECO:0007669"/>
    <property type="project" value="UniProtKB-KW"/>
</dbReference>
<feature type="region of interest" description="Disordered" evidence="5">
    <location>
        <begin position="186"/>
        <end position="205"/>
    </location>
</feature>
<feature type="domain" description="RING-type" evidence="7">
    <location>
        <begin position="224"/>
        <end position="266"/>
    </location>
</feature>
<dbReference type="PROSITE" id="PS50089">
    <property type="entry name" value="ZF_RING_2"/>
    <property type="match status" value="1"/>
</dbReference>
<reference evidence="8" key="1">
    <citation type="submission" date="2025-08" db="UniProtKB">
        <authorList>
            <consortium name="Ensembl"/>
        </authorList>
    </citation>
    <scope>IDENTIFICATION</scope>
</reference>
<dbReference type="SMART" id="SM00184">
    <property type="entry name" value="RING"/>
    <property type="match status" value="1"/>
</dbReference>
<evidence type="ECO:0000256" key="2">
    <source>
        <dbReference type="ARBA" id="ARBA00022771"/>
    </source>
</evidence>
<organism evidence="8 9">
    <name type="scientific">Mola mola</name>
    <name type="common">Ocean sunfish</name>
    <name type="synonym">Tetraodon mola</name>
    <dbReference type="NCBI Taxonomy" id="94237"/>
    <lineage>
        <taxon>Eukaryota</taxon>
        <taxon>Metazoa</taxon>
        <taxon>Chordata</taxon>
        <taxon>Craniata</taxon>
        <taxon>Vertebrata</taxon>
        <taxon>Euteleostomi</taxon>
        <taxon>Actinopterygii</taxon>
        <taxon>Neopterygii</taxon>
        <taxon>Teleostei</taxon>
        <taxon>Neoteleostei</taxon>
        <taxon>Acanthomorphata</taxon>
        <taxon>Eupercaria</taxon>
        <taxon>Tetraodontiformes</taxon>
        <taxon>Molidae</taxon>
        <taxon>Mola</taxon>
    </lineage>
</organism>
<evidence type="ECO:0000256" key="4">
    <source>
        <dbReference type="PROSITE-ProRule" id="PRU00175"/>
    </source>
</evidence>
<dbReference type="SUPFAM" id="SSF57850">
    <property type="entry name" value="RING/U-box"/>
    <property type="match status" value="1"/>
</dbReference>
<accession>A0A3Q4BBN6</accession>
<evidence type="ECO:0000256" key="3">
    <source>
        <dbReference type="ARBA" id="ARBA00022833"/>
    </source>
</evidence>
<evidence type="ECO:0000313" key="8">
    <source>
        <dbReference type="Ensembl" id="ENSMMOP00000015935.1"/>
    </source>
</evidence>
<dbReference type="PANTHER" id="PTHR46717:SF1">
    <property type="entry name" value="E3 UBIQUITIN-PROTEIN LIGASE RNF180"/>
    <property type="match status" value="1"/>
</dbReference>
<dbReference type="GO" id="GO:0032436">
    <property type="term" value="P:positive regulation of proteasomal ubiquitin-dependent protein catabolic process"/>
    <property type="evidence" value="ECO:0007669"/>
    <property type="project" value="TreeGrafter"/>
</dbReference>
<evidence type="ECO:0000259" key="7">
    <source>
        <dbReference type="PROSITE" id="PS50089"/>
    </source>
</evidence>
<sequence length="385" mass="44188">MLRCRRCRKGILDPTSLSATDESSAACNIWHVNIDKLPEWILTSVQLAQWTVGKLNCQNCSARLGGFNFINRSECPCGQEATVHLNKSRVDQKSAAELMKAGTDEPAQSLMLKSQQFHTNGEASVNTATCHLLFSKRTRSPLHQELQQTVEDGDTSLDTTAVHQEVSDSAVSLRGTAEDLLASSKMSKREKNRMKALRRKQRKRERWLHDQQEKEGVDSECLTCAICLDVYFSPYSCEPCGHIFCELCLRTIAKNRQANTACPLCRTLISYTNYHRELDQKAKILFPNVYRARKEDFQSALCAKWPLPSCRKRFCCTFWGEKFSRTAGAGRRWHFGHGRFTLAALDFTDMRIWLFDICLVILYIHSVNWILAFLFLCFLMYYFLF</sequence>
<dbReference type="Pfam" id="PF19332">
    <property type="entry name" value="RNF180_C"/>
    <property type="match status" value="1"/>
</dbReference>
<keyword evidence="1" id="KW-0479">Metal-binding</keyword>
<dbReference type="InterPro" id="IPR017907">
    <property type="entry name" value="Znf_RING_CS"/>
</dbReference>
<dbReference type="GO" id="GO:0042428">
    <property type="term" value="P:serotonin metabolic process"/>
    <property type="evidence" value="ECO:0007669"/>
    <property type="project" value="TreeGrafter"/>
</dbReference>
<dbReference type="GO" id="GO:0005789">
    <property type="term" value="C:endoplasmic reticulum membrane"/>
    <property type="evidence" value="ECO:0007669"/>
    <property type="project" value="TreeGrafter"/>
</dbReference>
<proteinExistence type="predicted"/>
<dbReference type="AlphaFoldDB" id="A0A3Q4BBN6"/>
<keyword evidence="9" id="KW-1185">Reference proteome</keyword>
<dbReference type="GO" id="GO:0031624">
    <property type="term" value="F:ubiquitin conjugating enzyme binding"/>
    <property type="evidence" value="ECO:0007669"/>
    <property type="project" value="TreeGrafter"/>
</dbReference>
<evidence type="ECO:0000256" key="5">
    <source>
        <dbReference type="SAM" id="MobiDB-lite"/>
    </source>
</evidence>